<protein>
    <recommendedName>
        <fullName evidence="9">Peptidase A1 domain-containing protein</fullName>
    </recommendedName>
</protein>
<evidence type="ECO:0000256" key="6">
    <source>
        <dbReference type="PIRSR" id="PIRSR601461-2"/>
    </source>
</evidence>
<dbReference type="InterPro" id="IPR033876">
    <property type="entry name" value="SAP-like"/>
</dbReference>
<dbReference type="PANTHER" id="PTHR47966:SF65">
    <property type="entry name" value="ASPARTIC-TYPE ENDOPEPTIDASE"/>
    <property type="match status" value="1"/>
</dbReference>
<name>J7SA34_HUIN7</name>
<dbReference type="GeneID" id="34527624"/>
<evidence type="ECO:0000256" key="8">
    <source>
        <dbReference type="SAM" id="SignalP"/>
    </source>
</evidence>
<dbReference type="Pfam" id="PF00026">
    <property type="entry name" value="Asp"/>
    <property type="match status" value="1"/>
</dbReference>
<gene>
    <name evidence="10" type="primary">KNAG0I00900</name>
    <name evidence="10" type="ordered locus">KNAG_0I00900</name>
</gene>
<dbReference type="PRINTS" id="PR00792">
    <property type="entry name" value="PEPSIN"/>
</dbReference>
<dbReference type="SUPFAM" id="SSF50630">
    <property type="entry name" value="Acid proteases"/>
    <property type="match status" value="1"/>
</dbReference>
<keyword evidence="2 7" id="KW-0645">Protease</keyword>
<feature type="signal peptide" evidence="8">
    <location>
        <begin position="1"/>
        <end position="25"/>
    </location>
</feature>
<evidence type="ECO:0000259" key="9">
    <source>
        <dbReference type="PROSITE" id="PS51767"/>
    </source>
</evidence>
<evidence type="ECO:0000313" key="11">
    <source>
        <dbReference type="Proteomes" id="UP000006310"/>
    </source>
</evidence>
<keyword evidence="5 7" id="KW-0378">Hydrolase</keyword>
<dbReference type="RefSeq" id="XP_022466126.1">
    <property type="nucleotide sequence ID" value="XM_022609762.1"/>
</dbReference>
<dbReference type="EMBL" id="HE978322">
    <property type="protein sequence ID" value="CCK71881.1"/>
    <property type="molecule type" value="Genomic_DNA"/>
</dbReference>
<dbReference type="InterPro" id="IPR021109">
    <property type="entry name" value="Peptidase_aspartic_dom_sf"/>
</dbReference>
<keyword evidence="3 8" id="KW-0732">Signal</keyword>
<keyword evidence="4 7" id="KW-0064">Aspartyl protease</keyword>
<dbReference type="HOGENOM" id="CLU_013253_9_1_1"/>
<evidence type="ECO:0000313" key="10">
    <source>
        <dbReference type="EMBL" id="CCK71881.1"/>
    </source>
</evidence>
<dbReference type="PANTHER" id="PTHR47966">
    <property type="entry name" value="BETA-SITE APP-CLEAVING ENZYME, ISOFORM A-RELATED"/>
    <property type="match status" value="1"/>
</dbReference>
<evidence type="ECO:0000256" key="3">
    <source>
        <dbReference type="ARBA" id="ARBA00022729"/>
    </source>
</evidence>
<evidence type="ECO:0000256" key="7">
    <source>
        <dbReference type="RuleBase" id="RU000454"/>
    </source>
</evidence>
<sequence length="531" mass="58284">MSILQRSMLLKELIVSLCLGTAAIASVVKLPKKYVQMGFDKSCTSATGDMVFAKRDGDYVLVDLINEKILYTVQLAVGTPPQNITVSINIGSADPWMTSPDNPYCEIKKHSGYEKQVGANTSVSLLSSLSNDRVTMSGTVTTGTSSSMVQPIIDCTNYGTFNHSSSSSFKNNGTNFTMFYADKTGASRFWGTDVVRVELLEILDMSFGVANVFNATEGVFGIGFPSLETTNMFNARIDPYSSYEYANFPQALNNQGSVDKVAYSLFLNDSHAMKGSVLFGAVDHSKYRNDLFTVPLVNDFRDKGMDHPHYFNVFNARRGCPNKRRPQNRRHDEFIVVLDSGATVSSLPTKLVDQLVQSLNATFDEELNSYTLKCPSKKDTSVASFDIGRFHIDGPLSNFVRKYEKNKCILRLDPADNQPYILCDNFLSRAYVVHDLESYEISMGQANTEYAPEQIEAIKSKVPGTVRAPSYDKTWGNGTDVSPSGNIYTVSTNGTSTTTQSSNARENLGAVNAVFTSVATAILTLIASLLP</sequence>
<dbReference type="InterPro" id="IPR001969">
    <property type="entry name" value="Aspartic_peptidase_AS"/>
</dbReference>
<organism evidence="10 11">
    <name type="scientific">Huiozyma naganishii (strain ATCC MYA-139 / BCRC 22969 / CBS 8797 / KCTC 17520 / NBRC 10181 / NCYC 3082 / Yp74L-3)</name>
    <name type="common">Yeast</name>
    <name type="synonym">Kazachstania naganishii</name>
    <dbReference type="NCBI Taxonomy" id="1071383"/>
    <lineage>
        <taxon>Eukaryota</taxon>
        <taxon>Fungi</taxon>
        <taxon>Dikarya</taxon>
        <taxon>Ascomycota</taxon>
        <taxon>Saccharomycotina</taxon>
        <taxon>Saccharomycetes</taxon>
        <taxon>Saccharomycetales</taxon>
        <taxon>Saccharomycetaceae</taxon>
        <taxon>Huiozyma</taxon>
    </lineage>
</organism>
<dbReference type="KEGG" id="kng:KNAG_0I00900"/>
<reference evidence="11" key="2">
    <citation type="submission" date="2012-08" db="EMBL/GenBank/DDBJ databases">
        <title>Genome sequence of Kazachstania naganishii.</title>
        <authorList>
            <person name="Gordon J.L."/>
            <person name="Armisen D."/>
            <person name="Proux-Wera E."/>
            <person name="OhEigeartaigh S.S."/>
            <person name="Byrne K.P."/>
            <person name="Wolfe K.H."/>
        </authorList>
    </citation>
    <scope>NUCLEOTIDE SEQUENCE [LARGE SCALE GENOMIC DNA]</scope>
    <source>
        <strain evidence="11">ATCC MYA-139 / BCRC 22969 / CBS 8797 / CCRC 22969 / KCTC 17520 / NBRC 10181 / NCYC 3082</strain>
    </source>
</reference>
<accession>J7SA34</accession>
<evidence type="ECO:0000256" key="1">
    <source>
        <dbReference type="ARBA" id="ARBA00007447"/>
    </source>
</evidence>
<dbReference type="AlphaFoldDB" id="J7SA34"/>
<dbReference type="Proteomes" id="UP000006310">
    <property type="component" value="Chromosome 9"/>
</dbReference>
<feature type="domain" description="Peptidase A1" evidence="9">
    <location>
        <begin position="71"/>
        <end position="444"/>
    </location>
</feature>
<dbReference type="Gene3D" id="2.40.70.10">
    <property type="entry name" value="Acid Proteases"/>
    <property type="match status" value="2"/>
</dbReference>
<dbReference type="PROSITE" id="PS00141">
    <property type="entry name" value="ASP_PROTEASE"/>
    <property type="match status" value="1"/>
</dbReference>
<dbReference type="PROSITE" id="PS51767">
    <property type="entry name" value="PEPTIDASE_A1"/>
    <property type="match status" value="1"/>
</dbReference>
<dbReference type="GO" id="GO:0004190">
    <property type="term" value="F:aspartic-type endopeptidase activity"/>
    <property type="evidence" value="ECO:0007669"/>
    <property type="project" value="UniProtKB-KW"/>
</dbReference>
<dbReference type="OMA" id="NDSHAMK"/>
<evidence type="ECO:0000256" key="5">
    <source>
        <dbReference type="ARBA" id="ARBA00022801"/>
    </source>
</evidence>
<dbReference type="GO" id="GO:0006508">
    <property type="term" value="P:proteolysis"/>
    <property type="evidence" value="ECO:0007669"/>
    <property type="project" value="UniProtKB-KW"/>
</dbReference>
<evidence type="ECO:0000256" key="2">
    <source>
        <dbReference type="ARBA" id="ARBA00022670"/>
    </source>
</evidence>
<dbReference type="eggNOG" id="KOG1339">
    <property type="taxonomic scope" value="Eukaryota"/>
</dbReference>
<dbReference type="CDD" id="cd05474">
    <property type="entry name" value="SAP_like"/>
    <property type="match status" value="1"/>
</dbReference>
<reference evidence="10 11" key="1">
    <citation type="journal article" date="2011" name="Proc. Natl. Acad. Sci. U.S.A.">
        <title>Evolutionary erosion of yeast sex chromosomes by mating-type switching accidents.</title>
        <authorList>
            <person name="Gordon J.L."/>
            <person name="Armisen D."/>
            <person name="Proux-Wera E."/>
            <person name="Oheigeartaigh S.S."/>
            <person name="Byrne K.P."/>
            <person name="Wolfe K.H."/>
        </authorList>
    </citation>
    <scope>NUCLEOTIDE SEQUENCE [LARGE SCALE GENOMIC DNA]</scope>
    <source>
        <strain evidence="11">ATCC MYA-139 / BCRC 22969 / CBS 8797 / CCRC 22969 / KCTC 17520 / NBRC 10181 / NCYC 3082</strain>
    </source>
</reference>
<proteinExistence type="inferred from homology"/>
<comment type="similarity">
    <text evidence="1 7">Belongs to the peptidase A1 family.</text>
</comment>
<keyword evidence="6" id="KW-1015">Disulfide bond</keyword>
<keyword evidence="11" id="KW-1185">Reference proteome</keyword>
<dbReference type="InterPro" id="IPR033121">
    <property type="entry name" value="PEPTIDASE_A1"/>
</dbReference>
<evidence type="ECO:0000256" key="4">
    <source>
        <dbReference type="ARBA" id="ARBA00022750"/>
    </source>
</evidence>
<feature type="disulfide bond" evidence="6">
    <location>
        <begin position="374"/>
        <end position="408"/>
    </location>
</feature>
<dbReference type="GO" id="GO:0071944">
    <property type="term" value="C:cell periphery"/>
    <property type="evidence" value="ECO:0007669"/>
    <property type="project" value="UniProtKB-ARBA"/>
</dbReference>
<dbReference type="OrthoDB" id="771136at2759"/>
<dbReference type="InterPro" id="IPR001461">
    <property type="entry name" value="Aspartic_peptidase_A1"/>
</dbReference>
<feature type="chain" id="PRO_5003797562" description="Peptidase A1 domain-containing protein" evidence="8">
    <location>
        <begin position="26"/>
        <end position="531"/>
    </location>
</feature>